<feature type="region of interest" description="Disordered" evidence="1">
    <location>
        <begin position="126"/>
        <end position="165"/>
    </location>
</feature>
<gene>
    <name evidence="2" type="ORF">K432DRAFT_274613</name>
</gene>
<evidence type="ECO:0000313" key="3">
    <source>
        <dbReference type="Proteomes" id="UP000250266"/>
    </source>
</evidence>
<evidence type="ECO:0000256" key="1">
    <source>
        <dbReference type="SAM" id="MobiDB-lite"/>
    </source>
</evidence>
<accession>A0A8E2E7N1</accession>
<organism evidence="2 3">
    <name type="scientific">Lepidopterella palustris CBS 459.81</name>
    <dbReference type="NCBI Taxonomy" id="1314670"/>
    <lineage>
        <taxon>Eukaryota</taxon>
        <taxon>Fungi</taxon>
        <taxon>Dikarya</taxon>
        <taxon>Ascomycota</taxon>
        <taxon>Pezizomycotina</taxon>
        <taxon>Dothideomycetes</taxon>
        <taxon>Pleosporomycetidae</taxon>
        <taxon>Mytilinidiales</taxon>
        <taxon>Argynnaceae</taxon>
        <taxon>Lepidopterella</taxon>
    </lineage>
</organism>
<name>A0A8E2E7N1_9PEZI</name>
<evidence type="ECO:0000313" key="2">
    <source>
        <dbReference type="EMBL" id="OCK78877.1"/>
    </source>
</evidence>
<reference evidence="2 3" key="1">
    <citation type="journal article" date="2016" name="Nat. Commun.">
        <title>Ectomycorrhizal ecology is imprinted in the genome of the dominant symbiotic fungus Cenococcum geophilum.</title>
        <authorList>
            <consortium name="DOE Joint Genome Institute"/>
            <person name="Peter M."/>
            <person name="Kohler A."/>
            <person name="Ohm R.A."/>
            <person name="Kuo A."/>
            <person name="Krutzmann J."/>
            <person name="Morin E."/>
            <person name="Arend M."/>
            <person name="Barry K.W."/>
            <person name="Binder M."/>
            <person name="Choi C."/>
            <person name="Clum A."/>
            <person name="Copeland A."/>
            <person name="Grisel N."/>
            <person name="Haridas S."/>
            <person name="Kipfer T."/>
            <person name="LaButti K."/>
            <person name="Lindquist E."/>
            <person name="Lipzen A."/>
            <person name="Maire R."/>
            <person name="Meier B."/>
            <person name="Mihaltcheva S."/>
            <person name="Molinier V."/>
            <person name="Murat C."/>
            <person name="Poggeler S."/>
            <person name="Quandt C.A."/>
            <person name="Sperisen C."/>
            <person name="Tritt A."/>
            <person name="Tisserant E."/>
            <person name="Crous P.W."/>
            <person name="Henrissat B."/>
            <person name="Nehls U."/>
            <person name="Egli S."/>
            <person name="Spatafora J.W."/>
            <person name="Grigoriev I.V."/>
            <person name="Martin F.M."/>
        </authorList>
    </citation>
    <scope>NUCLEOTIDE SEQUENCE [LARGE SCALE GENOMIC DNA]</scope>
    <source>
        <strain evidence="2 3">CBS 459.81</strain>
    </source>
</reference>
<dbReference type="EMBL" id="KV745035">
    <property type="protein sequence ID" value="OCK78877.1"/>
    <property type="molecule type" value="Genomic_DNA"/>
</dbReference>
<protein>
    <submittedName>
        <fullName evidence="2">Uncharacterized protein</fullName>
    </submittedName>
</protein>
<feature type="non-terminal residue" evidence="2">
    <location>
        <position position="165"/>
    </location>
</feature>
<sequence>MCVIEQRTYVDASGSRSVVEVPHFCKYARGNHTCSRTTTERSEVRLASPPQLPSLRDDAPSPVSLNPPTPPTGTILIQERRPASIEHRPSTRDGERRRRYIEPKIIFDFGSKKRDKKYKRLSLGAASIASSTEVHLDSPRSSGASYSPIRTGFPEAPLPPPTTTS</sequence>
<feature type="compositionally biased region" description="Pro residues" evidence="1">
    <location>
        <begin position="156"/>
        <end position="165"/>
    </location>
</feature>
<dbReference type="AlphaFoldDB" id="A0A8E2E7N1"/>
<feature type="compositionally biased region" description="Basic and acidic residues" evidence="1">
    <location>
        <begin position="78"/>
        <end position="98"/>
    </location>
</feature>
<proteinExistence type="predicted"/>
<dbReference type="Proteomes" id="UP000250266">
    <property type="component" value="Unassembled WGS sequence"/>
</dbReference>
<feature type="region of interest" description="Disordered" evidence="1">
    <location>
        <begin position="36"/>
        <end position="98"/>
    </location>
</feature>
<feature type="compositionally biased region" description="Polar residues" evidence="1">
    <location>
        <begin position="128"/>
        <end position="145"/>
    </location>
</feature>
<dbReference type="OrthoDB" id="3937441at2759"/>
<keyword evidence="3" id="KW-1185">Reference proteome</keyword>